<evidence type="ECO:0000256" key="1">
    <source>
        <dbReference type="SAM" id="MobiDB-lite"/>
    </source>
</evidence>
<organism evidence="2">
    <name type="scientific">Fagus sylvatica</name>
    <name type="common">Beechnut</name>
    <dbReference type="NCBI Taxonomy" id="28930"/>
    <lineage>
        <taxon>Eukaryota</taxon>
        <taxon>Viridiplantae</taxon>
        <taxon>Streptophyta</taxon>
        <taxon>Embryophyta</taxon>
        <taxon>Tracheophyta</taxon>
        <taxon>Spermatophyta</taxon>
        <taxon>Magnoliopsida</taxon>
        <taxon>eudicotyledons</taxon>
        <taxon>Gunneridae</taxon>
        <taxon>Pentapetalae</taxon>
        <taxon>rosids</taxon>
        <taxon>fabids</taxon>
        <taxon>Fagales</taxon>
        <taxon>Fagaceae</taxon>
        <taxon>Fagus</taxon>
    </lineage>
</organism>
<dbReference type="AlphaFoldDB" id="A0A2N9FME0"/>
<reference evidence="2" key="1">
    <citation type="submission" date="2018-02" db="EMBL/GenBank/DDBJ databases">
        <authorList>
            <person name="Cohen D.B."/>
            <person name="Kent A.D."/>
        </authorList>
    </citation>
    <scope>NUCLEOTIDE SEQUENCE</scope>
</reference>
<evidence type="ECO:0000313" key="2">
    <source>
        <dbReference type="EMBL" id="SPC88255.1"/>
    </source>
</evidence>
<accession>A0A2N9FME0</accession>
<protein>
    <submittedName>
        <fullName evidence="2">Uncharacterized protein</fullName>
    </submittedName>
</protein>
<name>A0A2N9FME0_FAGSY</name>
<feature type="region of interest" description="Disordered" evidence="1">
    <location>
        <begin position="100"/>
        <end position="148"/>
    </location>
</feature>
<sequence>MVVSLEHIENLRKIIQDEIKASQKETNNYKVSHTRDNSVEPPILSATIKVQDLQVQEEELIVESKQQVFEDTQLDEVDKIEGSANGEKLQMELQSLNSKGMQVELDLKGTGNSSAKKTPAGRGRGKGGSGPSEKKGGRGSGTSTKRKR</sequence>
<gene>
    <name evidence="2" type="ORF">FSB_LOCUS16137</name>
</gene>
<dbReference type="EMBL" id="OIVN01000981">
    <property type="protein sequence ID" value="SPC88255.1"/>
    <property type="molecule type" value="Genomic_DNA"/>
</dbReference>
<proteinExistence type="predicted"/>